<sequence length="45" mass="5318">LVTKHIDEPDYVNTLMLQLVQKLVEDQHRVMQSHLILNHHIGFTI</sequence>
<feature type="non-terminal residue" evidence="1">
    <location>
        <position position="1"/>
    </location>
</feature>
<keyword evidence="2" id="KW-1185">Reference proteome</keyword>
<reference evidence="1" key="1">
    <citation type="submission" date="2020-08" db="EMBL/GenBank/DDBJ databases">
        <title>Multicomponent nature underlies the extraordinary mechanical properties of spider dragline silk.</title>
        <authorList>
            <person name="Kono N."/>
            <person name="Nakamura H."/>
            <person name="Mori M."/>
            <person name="Yoshida Y."/>
            <person name="Ohtoshi R."/>
            <person name="Malay A.D."/>
            <person name="Moran D.A.P."/>
            <person name="Tomita M."/>
            <person name="Numata K."/>
            <person name="Arakawa K."/>
        </authorList>
    </citation>
    <scope>NUCLEOTIDE SEQUENCE</scope>
</reference>
<organism evidence="1 2">
    <name type="scientific">Nephila pilipes</name>
    <name type="common">Giant wood spider</name>
    <name type="synonym">Nephila maculata</name>
    <dbReference type="NCBI Taxonomy" id="299642"/>
    <lineage>
        <taxon>Eukaryota</taxon>
        <taxon>Metazoa</taxon>
        <taxon>Ecdysozoa</taxon>
        <taxon>Arthropoda</taxon>
        <taxon>Chelicerata</taxon>
        <taxon>Arachnida</taxon>
        <taxon>Araneae</taxon>
        <taxon>Araneomorphae</taxon>
        <taxon>Entelegynae</taxon>
        <taxon>Araneoidea</taxon>
        <taxon>Nephilidae</taxon>
        <taxon>Nephila</taxon>
    </lineage>
</organism>
<comment type="caution">
    <text evidence="1">The sequence shown here is derived from an EMBL/GenBank/DDBJ whole genome shotgun (WGS) entry which is preliminary data.</text>
</comment>
<name>A0A8X6R0A7_NEPPI</name>
<gene>
    <name evidence="1" type="ORF">NPIL_208601</name>
</gene>
<evidence type="ECO:0000313" key="1">
    <source>
        <dbReference type="EMBL" id="GFU39973.1"/>
    </source>
</evidence>
<protein>
    <submittedName>
        <fullName evidence="1">Uncharacterized protein</fullName>
    </submittedName>
</protein>
<evidence type="ECO:0000313" key="2">
    <source>
        <dbReference type="Proteomes" id="UP000887013"/>
    </source>
</evidence>
<dbReference type="EMBL" id="BMAW01035509">
    <property type="protein sequence ID" value="GFU39973.1"/>
    <property type="molecule type" value="Genomic_DNA"/>
</dbReference>
<proteinExistence type="predicted"/>
<dbReference type="Proteomes" id="UP000887013">
    <property type="component" value="Unassembled WGS sequence"/>
</dbReference>
<dbReference type="AlphaFoldDB" id="A0A8X6R0A7"/>
<accession>A0A8X6R0A7</accession>